<evidence type="ECO:0000313" key="2">
    <source>
        <dbReference type="Proteomes" id="UP001221898"/>
    </source>
</evidence>
<dbReference type="EMBL" id="JAINUG010000156">
    <property type="protein sequence ID" value="KAJ8391504.1"/>
    <property type="molecule type" value="Genomic_DNA"/>
</dbReference>
<evidence type="ECO:0000313" key="1">
    <source>
        <dbReference type="EMBL" id="KAJ8391504.1"/>
    </source>
</evidence>
<gene>
    <name evidence="1" type="ORF">AAFF_G00088260</name>
</gene>
<dbReference type="AlphaFoldDB" id="A0AAD7RWC6"/>
<accession>A0AAD7RWC6</accession>
<proteinExistence type="predicted"/>
<reference evidence="1" key="1">
    <citation type="journal article" date="2023" name="Science">
        <title>Genome structures resolve the early diversification of teleost fishes.</title>
        <authorList>
            <person name="Parey E."/>
            <person name="Louis A."/>
            <person name="Montfort J."/>
            <person name="Bouchez O."/>
            <person name="Roques C."/>
            <person name="Iampietro C."/>
            <person name="Lluch J."/>
            <person name="Castinel A."/>
            <person name="Donnadieu C."/>
            <person name="Desvignes T."/>
            <person name="Floi Bucao C."/>
            <person name="Jouanno E."/>
            <person name="Wen M."/>
            <person name="Mejri S."/>
            <person name="Dirks R."/>
            <person name="Jansen H."/>
            <person name="Henkel C."/>
            <person name="Chen W.J."/>
            <person name="Zahm M."/>
            <person name="Cabau C."/>
            <person name="Klopp C."/>
            <person name="Thompson A.W."/>
            <person name="Robinson-Rechavi M."/>
            <person name="Braasch I."/>
            <person name="Lecointre G."/>
            <person name="Bobe J."/>
            <person name="Postlethwait J.H."/>
            <person name="Berthelot C."/>
            <person name="Roest Crollius H."/>
            <person name="Guiguen Y."/>
        </authorList>
    </citation>
    <scope>NUCLEOTIDE SEQUENCE</scope>
    <source>
        <strain evidence="1">NC1722</strain>
    </source>
</reference>
<comment type="caution">
    <text evidence="1">The sequence shown here is derived from an EMBL/GenBank/DDBJ whole genome shotgun (WGS) entry which is preliminary data.</text>
</comment>
<organism evidence="1 2">
    <name type="scientific">Aldrovandia affinis</name>
    <dbReference type="NCBI Taxonomy" id="143900"/>
    <lineage>
        <taxon>Eukaryota</taxon>
        <taxon>Metazoa</taxon>
        <taxon>Chordata</taxon>
        <taxon>Craniata</taxon>
        <taxon>Vertebrata</taxon>
        <taxon>Euteleostomi</taxon>
        <taxon>Actinopterygii</taxon>
        <taxon>Neopterygii</taxon>
        <taxon>Teleostei</taxon>
        <taxon>Notacanthiformes</taxon>
        <taxon>Halosauridae</taxon>
        <taxon>Aldrovandia</taxon>
    </lineage>
</organism>
<protein>
    <submittedName>
        <fullName evidence="1">Uncharacterized protein</fullName>
    </submittedName>
</protein>
<keyword evidence="2" id="KW-1185">Reference proteome</keyword>
<sequence>MGASFLPCEGESGALRFTLRAPVPKPHWFTARSSLNKHVSVIALDSPPWIRRGFRRSQQPKTSSNRSGLWEFLF</sequence>
<dbReference type="Proteomes" id="UP001221898">
    <property type="component" value="Unassembled WGS sequence"/>
</dbReference>
<name>A0AAD7RWC6_9TELE</name>